<proteinExistence type="predicted"/>
<dbReference type="EMBL" id="GGEC01081803">
    <property type="protein sequence ID" value="MBX62287.1"/>
    <property type="molecule type" value="Transcribed_RNA"/>
</dbReference>
<organism evidence="1">
    <name type="scientific">Rhizophora mucronata</name>
    <name type="common">Asiatic mangrove</name>
    <dbReference type="NCBI Taxonomy" id="61149"/>
    <lineage>
        <taxon>Eukaryota</taxon>
        <taxon>Viridiplantae</taxon>
        <taxon>Streptophyta</taxon>
        <taxon>Embryophyta</taxon>
        <taxon>Tracheophyta</taxon>
        <taxon>Spermatophyta</taxon>
        <taxon>Magnoliopsida</taxon>
        <taxon>eudicotyledons</taxon>
        <taxon>Gunneridae</taxon>
        <taxon>Pentapetalae</taxon>
        <taxon>rosids</taxon>
        <taxon>fabids</taxon>
        <taxon>Malpighiales</taxon>
        <taxon>Rhizophoraceae</taxon>
        <taxon>Rhizophora</taxon>
    </lineage>
</organism>
<sequence>MKYGIHKVSYRRDIKGPLATFNELTATLHKSN</sequence>
<name>A0A2P2Q5M5_RHIMU</name>
<dbReference type="AlphaFoldDB" id="A0A2P2Q5M5"/>
<protein>
    <submittedName>
        <fullName evidence="1">Uncharacterized protein</fullName>
    </submittedName>
</protein>
<evidence type="ECO:0000313" key="1">
    <source>
        <dbReference type="EMBL" id="MBX62287.1"/>
    </source>
</evidence>
<accession>A0A2P2Q5M5</accession>
<reference evidence="1" key="1">
    <citation type="submission" date="2018-02" db="EMBL/GenBank/DDBJ databases">
        <title>Rhizophora mucronata_Transcriptome.</title>
        <authorList>
            <person name="Meera S.P."/>
            <person name="Sreeshan A."/>
            <person name="Augustine A."/>
        </authorList>
    </citation>
    <scope>NUCLEOTIDE SEQUENCE</scope>
    <source>
        <tissue evidence="1">Leaf</tissue>
    </source>
</reference>